<sequence>MTFKDHMFEMSHPVPDWMNGIYLKNGMGLFDYGGRNFTHPFDALAKLHSFKFEGTSKEVAFNAQFVKSNFYKIPCFVYGGKSVHALSDFWTTYEIDLSTLDTIKQVTPPMPNAGFAFGPIPSCAHPVKEFGTDNLINFYSLINPFGSHSVNVIRIKSSDETEVLASISRDEISYMHSLAATNEYVIILAHPVYINWKQIGKDAIETLEWHPERLTDIYAVHLATGEVTHLQTEALFFLHNINAYQEGDYIIVDHTTYTDMSMMHHLSMKNIRSAEADWPKSTRPQIKRIKINLTVKSVKIDNFSTQPGLEFVNQLDLPVINQNFAFKEYCYVYGMAAGDSGMQDARLVKKNLCYGVGDRVWSKENHFPSEPWFIPNPNGSGEDDGVLLTIVLDGHSDVSYLLILDGRTFEEVNLGYLPTWIPYTLHGRFFHHMCSDEKQTCS</sequence>
<dbReference type="PANTHER" id="PTHR10543">
    <property type="entry name" value="BETA-CAROTENE DIOXYGENASE"/>
    <property type="match status" value="1"/>
</dbReference>
<evidence type="ECO:0000313" key="8">
    <source>
        <dbReference type="Proteomes" id="UP000014760"/>
    </source>
</evidence>
<dbReference type="EnsemblMetazoa" id="CapteT186449">
    <property type="protein sequence ID" value="CapteP186449"/>
    <property type="gene ID" value="CapteG186449"/>
</dbReference>
<dbReference type="GO" id="GO:0016121">
    <property type="term" value="P:carotene catabolic process"/>
    <property type="evidence" value="ECO:0007669"/>
    <property type="project" value="TreeGrafter"/>
</dbReference>
<dbReference type="GO" id="GO:0042574">
    <property type="term" value="P:retinal metabolic process"/>
    <property type="evidence" value="ECO:0007669"/>
    <property type="project" value="TreeGrafter"/>
</dbReference>
<evidence type="ECO:0000256" key="5">
    <source>
        <dbReference type="PIRSR" id="PIRSR604294-1"/>
    </source>
</evidence>
<keyword evidence="8" id="KW-1185">Reference proteome</keyword>
<comment type="cofactor">
    <cofactor evidence="5">
        <name>Fe(2+)</name>
        <dbReference type="ChEBI" id="CHEBI:29033"/>
    </cofactor>
    <text evidence="5">Binds 1 Fe(2+) ion per subunit.</text>
</comment>
<accession>R7U7C3</accession>
<keyword evidence="2 5" id="KW-0479">Metal-binding</keyword>
<feature type="binding site" evidence="5">
    <location>
        <position position="239"/>
    </location>
    <ligand>
        <name>Fe cation</name>
        <dbReference type="ChEBI" id="CHEBI:24875"/>
        <note>catalytic</note>
    </ligand>
</feature>
<dbReference type="HOGENOM" id="CLU_016472_1_2_1"/>
<comment type="similarity">
    <text evidence="1">Belongs to the carotenoid oxygenase family.</text>
</comment>
<dbReference type="PANTHER" id="PTHR10543:SF24">
    <property type="entry name" value="CAROTENOID ISOMEROOXYGENASE"/>
    <property type="match status" value="1"/>
</dbReference>
<dbReference type="GO" id="GO:0003834">
    <property type="term" value="F:beta-carotene 15,15'-dioxygenase activity"/>
    <property type="evidence" value="ECO:0007669"/>
    <property type="project" value="TreeGrafter"/>
</dbReference>
<dbReference type="GO" id="GO:0046872">
    <property type="term" value="F:metal ion binding"/>
    <property type="evidence" value="ECO:0007669"/>
    <property type="project" value="UniProtKB-KW"/>
</dbReference>
<feature type="binding site" evidence="5">
    <location>
        <position position="426"/>
    </location>
    <ligand>
        <name>Fe cation</name>
        <dbReference type="ChEBI" id="CHEBI:24875"/>
        <note>catalytic</note>
    </ligand>
</feature>
<dbReference type="STRING" id="283909.R7U7C3"/>
<evidence type="ECO:0000313" key="7">
    <source>
        <dbReference type="EnsemblMetazoa" id="CapteP186449"/>
    </source>
</evidence>
<proteinExistence type="inferred from homology"/>
<reference evidence="8" key="1">
    <citation type="submission" date="2012-12" db="EMBL/GenBank/DDBJ databases">
        <authorList>
            <person name="Hellsten U."/>
            <person name="Grimwood J."/>
            <person name="Chapman J.A."/>
            <person name="Shapiro H."/>
            <person name="Aerts A."/>
            <person name="Otillar R.P."/>
            <person name="Terry A.Y."/>
            <person name="Boore J.L."/>
            <person name="Simakov O."/>
            <person name="Marletaz F."/>
            <person name="Cho S.-J."/>
            <person name="Edsinger-Gonzales E."/>
            <person name="Havlak P."/>
            <person name="Kuo D.-H."/>
            <person name="Larsson T."/>
            <person name="Lv J."/>
            <person name="Arendt D."/>
            <person name="Savage R."/>
            <person name="Osoegawa K."/>
            <person name="de Jong P."/>
            <person name="Lindberg D.R."/>
            <person name="Seaver E.C."/>
            <person name="Weisblat D.A."/>
            <person name="Putnam N.H."/>
            <person name="Grigoriev I.V."/>
            <person name="Rokhsar D.S."/>
        </authorList>
    </citation>
    <scope>NUCLEOTIDE SEQUENCE</scope>
    <source>
        <strain evidence="8">I ESC-2004</strain>
    </source>
</reference>
<evidence type="ECO:0000256" key="3">
    <source>
        <dbReference type="ARBA" id="ARBA00023002"/>
    </source>
</evidence>
<dbReference type="Pfam" id="PF03055">
    <property type="entry name" value="RPE65"/>
    <property type="match status" value="2"/>
</dbReference>
<evidence type="ECO:0000313" key="6">
    <source>
        <dbReference type="EMBL" id="ELU02026.1"/>
    </source>
</evidence>
<reference evidence="6 8" key="2">
    <citation type="journal article" date="2013" name="Nature">
        <title>Insights into bilaterian evolution from three spiralian genomes.</title>
        <authorList>
            <person name="Simakov O."/>
            <person name="Marletaz F."/>
            <person name="Cho S.J."/>
            <person name="Edsinger-Gonzales E."/>
            <person name="Havlak P."/>
            <person name="Hellsten U."/>
            <person name="Kuo D.H."/>
            <person name="Larsson T."/>
            <person name="Lv J."/>
            <person name="Arendt D."/>
            <person name="Savage R."/>
            <person name="Osoegawa K."/>
            <person name="de Jong P."/>
            <person name="Grimwood J."/>
            <person name="Chapman J.A."/>
            <person name="Shapiro H."/>
            <person name="Aerts A."/>
            <person name="Otillar R.P."/>
            <person name="Terry A.Y."/>
            <person name="Boore J.L."/>
            <person name="Grigoriev I.V."/>
            <person name="Lindberg D.R."/>
            <person name="Seaver E.C."/>
            <person name="Weisblat D.A."/>
            <person name="Putnam N.H."/>
            <person name="Rokhsar D.S."/>
        </authorList>
    </citation>
    <scope>NUCLEOTIDE SEQUENCE</scope>
    <source>
        <strain evidence="6 8">I ESC-2004</strain>
    </source>
</reference>
<reference evidence="7" key="3">
    <citation type="submission" date="2015-06" db="UniProtKB">
        <authorList>
            <consortium name="EnsemblMetazoa"/>
        </authorList>
    </citation>
    <scope>IDENTIFICATION</scope>
</reference>
<dbReference type="GO" id="GO:0010436">
    <property type="term" value="F:carotenoid dioxygenase activity"/>
    <property type="evidence" value="ECO:0007669"/>
    <property type="project" value="TreeGrafter"/>
</dbReference>
<dbReference type="OrthoDB" id="407010at2759"/>
<dbReference type="Proteomes" id="UP000014760">
    <property type="component" value="Unassembled WGS sequence"/>
</dbReference>
<keyword evidence="3" id="KW-0560">Oxidoreductase</keyword>
<dbReference type="AlphaFoldDB" id="R7U7C3"/>
<protein>
    <submittedName>
        <fullName evidence="6 7">Uncharacterized protein</fullName>
    </submittedName>
</protein>
<evidence type="ECO:0000256" key="4">
    <source>
        <dbReference type="ARBA" id="ARBA00023004"/>
    </source>
</evidence>
<gene>
    <name evidence="6" type="ORF">CAPTEDRAFT_186449</name>
</gene>
<dbReference type="OMA" id="PINTAYM"/>
<name>R7U7C3_CAPTE</name>
<feature type="binding site" evidence="5">
    <location>
        <position position="125"/>
    </location>
    <ligand>
        <name>Fe cation</name>
        <dbReference type="ChEBI" id="CHEBI:24875"/>
        <note>catalytic</note>
    </ligand>
</feature>
<dbReference type="EMBL" id="AMQN01009025">
    <property type="status" value="NOT_ANNOTATED_CDS"/>
    <property type="molecule type" value="Genomic_DNA"/>
</dbReference>
<dbReference type="InterPro" id="IPR004294">
    <property type="entry name" value="Carotenoid_Oase"/>
</dbReference>
<evidence type="ECO:0000256" key="2">
    <source>
        <dbReference type="ARBA" id="ARBA00022723"/>
    </source>
</evidence>
<feature type="binding site" evidence="5">
    <location>
        <position position="176"/>
    </location>
    <ligand>
        <name>Fe cation</name>
        <dbReference type="ChEBI" id="CHEBI:24875"/>
        <note>catalytic</note>
    </ligand>
</feature>
<dbReference type="EMBL" id="KB304447">
    <property type="protein sequence ID" value="ELU02026.1"/>
    <property type="molecule type" value="Genomic_DNA"/>
</dbReference>
<keyword evidence="4 5" id="KW-0408">Iron</keyword>
<evidence type="ECO:0000256" key="1">
    <source>
        <dbReference type="ARBA" id="ARBA00006787"/>
    </source>
</evidence>
<organism evidence="6">
    <name type="scientific">Capitella teleta</name>
    <name type="common">Polychaete worm</name>
    <dbReference type="NCBI Taxonomy" id="283909"/>
    <lineage>
        <taxon>Eukaryota</taxon>
        <taxon>Metazoa</taxon>
        <taxon>Spiralia</taxon>
        <taxon>Lophotrochozoa</taxon>
        <taxon>Annelida</taxon>
        <taxon>Polychaeta</taxon>
        <taxon>Sedentaria</taxon>
        <taxon>Scolecida</taxon>
        <taxon>Capitellidae</taxon>
        <taxon>Capitella</taxon>
    </lineage>
</organism>